<proteinExistence type="predicted"/>
<dbReference type="EMBL" id="JAMQAW010000025">
    <property type="protein sequence ID" value="MCM2390506.1"/>
    <property type="molecule type" value="Genomic_DNA"/>
</dbReference>
<dbReference type="RefSeq" id="WP_250920848.1">
    <property type="nucleotide sequence ID" value="NZ_JAMQAW010000025.1"/>
</dbReference>
<dbReference type="Proteomes" id="UP001431429">
    <property type="component" value="Unassembled WGS sequence"/>
</dbReference>
<keyword evidence="3" id="KW-1185">Reference proteome</keyword>
<feature type="transmembrane region" description="Helical" evidence="1">
    <location>
        <begin position="38"/>
        <end position="59"/>
    </location>
</feature>
<evidence type="ECO:0000256" key="1">
    <source>
        <dbReference type="SAM" id="Phobius"/>
    </source>
</evidence>
<protein>
    <submittedName>
        <fullName evidence="2">ABC transporter permease</fullName>
    </submittedName>
</protein>
<accession>A0ABT0UTE7</accession>
<feature type="transmembrane region" description="Helical" evidence="1">
    <location>
        <begin position="267"/>
        <end position="284"/>
    </location>
</feature>
<reference evidence="2" key="1">
    <citation type="submission" date="2022-06" db="EMBL/GenBank/DDBJ databases">
        <title>Genome public.</title>
        <authorList>
            <person name="Sun Q."/>
        </authorList>
    </citation>
    <scope>NUCLEOTIDE SEQUENCE</scope>
    <source>
        <strain evidence="2">CWNU-1</strain>
    </source>
</reference>
<gene>
    <name evidence="2" type="ORF">NBG84_19770</name>
</gene>
<feature type="transmembrane region" description="Helical" evidence="1">
    <location>
        <begin position="173"/>
        <end position="193"/>
    </location>
</feature>
<keyword evidence="1" id="KW-1133">Transmembrane helix</keyword>
<evidence type="ECO:0000313" key="3">
    <source>
        <dbReference type="Proteomes" id="UP001431429"/>
    </source>
</evidence>
<feature type="transmembrane region" description="Helical" evidence="1">
    <location>
        <begin position="318"/>
        <end position="339"/>
    </location>
</feature>
<feature type="transmembrane region" description="Helical" evidence="1">
    <location>
        <begin position="205"/>
        <end position="227"/>
    </location>
</feature>
<sequence>MPDTLPSSVRAEEAHAAAVAPRPNDDPARRVAAAVRSLVLPVVVAVAVGAIFISVYLSAFHAPVARDLPVAVVGSAAQAAGVQDRLPERPSDTFSVRAVEDAQAARSAVQHGEVFAAYIPEGGAVTLLYAGAHGPSVTALLLDELGEVAHEGGQSVEAVDILPASPQDTRGLAVFYTTFGLVLAGYLFGIMTYQLAPGVSMARRLVGLAAFGVAGGLAVASVVSAFGALPAPFFGVAGLVALVALAVSASTMFLVRALGVMGSSAAAVVFMTVGNATSGGSLPAEFLPSWLEPFSSVLPVGVGVRAVNGLAYFHGEGVLSGVTVLTAWIAAGVGGLLLLERARGRARRSTLVQGAGGKRP</sequence>
<keyword evidence="1" id="KW-0472">Membrane</keyword>
<name>A0ABT0UTE7_9ACTN</name>
<evidence type="ECO:0000313" key="2">
    <source>
        <dbReference type="EMBL" id="MCM2390506.1"/>
    </source>
</evidence>
<keyword evidence="1" id="KW-0812">Transmembrane</keyword>
<comment type="caution">
    <text evidence="2">The sequence shown here is derived from an EMBL/GenBank/DDBJ whole genome shotgun (WGS) entry which is preliminary data.</text>
</comment>
<organism evidence="2 3">
    <name type="scientific">Streptomyces albipurpureus</name>
    <dbReference type="NCBI Taxonomy" id="2897419"/>
    <lineage>
        <taxon>Bacteria</taxon>
        <taxon>Bacillati</taxon>
        <taxon>Actinomycetota</taxon>
        <taxon>Actinomycetes</taxon>
        <taxon>Kitasatosporales</taxon>
        <taxon>Streptomycetaceae</taxon>
        <taxon>Streptomyces</taxon>
    </lineage>
</organism>
<feature type="transmembrane region" description="Helical" evidence="1">
    <location>
        <begin position="233"/>
        <end position="255"/>
    </location>
</feature>